<keyword evidence="3" id="KW-1185">Reference proteome</keyword>
<dbReference type="InterPro" id="IPR002575">
    <property type="entry name" value="Aminoglycoside_PTrfase"/>
</dbReference>
<evidence type="ECO:0000259" key="1">
    <source>
        <dbReference type="Pfam" id="PF01636"/>
    </source>
</evidence>
<keyword evidence="2" id="KW-0808">Transferase</keyword>
<protein>
    <submittedName>
        <fullName evidence="2">Kinase-like domain</fullName>
    </submittedName>
</protein>
<dbReference type="Proteomes" id="UP000265663">
    <property type="component" value="Unassembled WGS sequence"/>
</dbReference>
<dbReference type="GO" id="GO:0016301">
    <property type="term" value="F:kinase activity"/>
    <property type="evidence" value="ECO:0007669"/>
    <property type="project" value="UniProtKB-KW"/>
</dbReference>
<accession>A0A3M7M466</accession>
<dbReference type="PANTHER" id="PTHR21310:SF58">
    <property type="entry name" value="AMINOGLYCOSIDE PHOSPHOTRANSFERASE DOMAIN-CONTAINING PROTEIN"/>
    <property type="match status" value="1"/>
</dbReference>
<evidence type="ECO:0000313" key="2">
    <source>
        <dbReference type="EMBL" id="RMZ69297.1"/>
    </source>
</evidence>
<gene>
    <name evidence="2" type="ORF">GMOD_00006038</name>
</gene>
<evidence type="ECO:0000313" key="3">
    <source>
        <dbReference type="Proteomes" id="UP000265663"/>
    </source>
</evidence>
<dbReference type="AlphaFoldDB" id="A0A3M7M466"/>
<dbReference type="InterPro" id="IPR051678">
    <property type="entry name" value="AGP_Transferase"/>
</dbReference>
<reference evidence="2 3" key="1">
    <citation type="journal article" date="2014" name="PLoS ONE">
        <title>De novo Genome Assembly of the Fungal Plant Pathogen Pyrenophora semeniperda.</title>
        <authorList>
            <person name="Soliai M.M."/>
            <person name="Meyer S.E."/>
            <person name="Udall J.A."/>
            <person name="Elzinga D.E."/>
            <person name="Hermansen R.A."/>
            <person name="Bodily P.M."/>
            <person name="Hart A.A."/>
            <person name="Coleman C.E."/>
        </authorList>
    </citation>
    <scope>NUCLEOTIDE SEQUENCE [LARGE SCALE GENOMIC DNA]</scope>
    <source>
        <strain evidence="2 3">CCB06</strain>
        <tissue evidence="2">Mycelium</tissue>
    </source>
</reference>
<dbReference type="SUPFAM" id="SSF56112">
    <property type="entry name" value="Protein kinase-like (PK-like)"/>
    <property type="match status" value="1"/>
</dbReference>
<sequence length="174" mass="20161">MMPTLTDEQVDNFAQELEGYITEMRKIPKDTGSETRICNSLGGGIFDFRIQDSVRKVLIFEDEAELNKYLTSDVFIEEENREMISKAHGIKHSIVFTHADLHAVNIRVDDTGKITGIIDWETAGWYPEHWEYVKMRFTNLSCGRWMADVTDVIFTGYREELEADKLIQSHFPGY</sequence>
<name>A0A3M7M466_9PLEO</name>
<dbReference type="OrthoDB" id="10003767at2759"/>
<dbReference type="EMBL" id="KE747818">
    <property type="protein sequence ID" value="RMZ69297.1"/>
    <property type="molecule type" value="Genomic_DNA"/>
</dbReference>
<proteinExistence type="predicted"/>
<keyword evidence="2" id="KW-0418">Kinase</keyword>
<dbReference type="Pfam" id="PF01636">
    <property type="entry name" value="APH"/>
    <property type="match status" value="1"/>
</dbReference>
<dbReference type="PANTHER" id="PTHR21310">
    <property type="entry name" value="AMINOGLYCOSIDE PHOSPHOTRANSFERASE-RELATED-RELATED"/>
    <property type="match status" value="1"/>
</dbReference>
<organism evidence="2 3">
    <name type="scientific">Pyrenophora seminiperda CCB06</name>
    <dbReference type="NCBI Taxonomy" id="1302712"/>
    <lineage>
        <taxon>Eukaryota</taxon>
        <taxon>Fungi</taxon>
        <taxon>Dikarya</taxon>
        <taxon>Ascomycota</taxon>
        <taxon>Pezizomycotina</taxon>
        <taxon>Dothideomycetes</taxon>
        <taxon>Pleosporomycetidae</taxon>
        <taxon>Pleosporales</taxon>
        <taxon>Pleosporineae</taxon>
        <taxon>Pleosporaceae</taxon>
        <taxon>Pyrenophora</taxon>
    </lineage>
</organism>
<dbReference type="Gene3D" id="3.90.1200.10">
    <property type="match status" value="1"/>
</dbReference>
<dbReference type="InterPro" id="IPR011009">
    <property type="entry name" value="Kinase-like_dom_sf"/>
</dbReference>
<feature type="domain" description="Aminoglycoside phosphotransferase" evidence="1">
    <location>
        <begin position="91"/>
        <end position="136"/>
    </location>
</feature>